<dbReference type="EMBL" id="BART01034234">
    <property type="protein sequence ID" value="GAH15831.1"/>
    <property type="molecule type" value="Genomic_DNA"/>
</dbReference>
<sequence length="150" mass="17176">IGLRYCFCMNVSSAILAGSDRTGEACALHLLAHNYDLKQALFQLSSTFGHKKWLFPCKHYLINNMDKLYPGLIDNMQHICGQRYSYEDLKNIPANELYMKILSNTIGNDDMPEETESTAHKAMNAIRPLTLKAQQRNQIILKYIEEIYGT</sequence>
<dbReference type="AlphaFoldDB" id="X1D4Z9"/>
<evidence type="ECO:0000313" key="1">
    <source>
        <dbReference type="EMBL" id="GAH15831.1"/>
    </source>
</evidence>
<name>X1D4Z9_9ZZZZ</name>
<accession>X1D4Z9</accession>
<reference evidence="1" key="1">
    <citation type="journal article" date="2014" name="Front. Microbiol.">
        <title>High frequency of phylogenetically diverse reductive dehalogenase-homologous genes in deep subseafloor sedimentary metagenomes.</title>
        <authorList>
            <person name="Kawai M."/>
            <person name="Futagami T."/>
            <person name="Toyoda A."/>
            <person name="Takaki Y."/>
            <person name="Nishi S."/>
            <person name="Hori S."/>
            <person name="Arai W."/>
            <person name="Tsubouchi T."/>
            <person name="Morono Y."/>
            <person name="Uchiyama I."/>
            <person name="Ito T."/>
            <person name="Fujiyama A."/>
            <person name="Inagaki F."/>
            <person name="Takami H."/>
        </authorList>
    </citation>
    <scope>NUCLEOTIDE SEQUENCE</scope>
    <source>
        <strain evidence="1">Expedition CK06-06</strain>
    </source>
</reference>
<feature type="non-terminal residue" evidence="1">
    <location>
        <position position="1"/>
    </location>
</feature>
<gene>
    <name evidence="1" type="ORF">S01H4_58580</name>
</gene>
<organism evidence="1">
    <name type="scientific">marine sediment metagenome</name>
    <dbReference type="NCBI Taxonomy" id="412755"/>
    <lineage>
        <taxon>unclassified sequences</taxon>
        <taxon>metagenomes</taxon>
        <taxon>ecological metagenomes</taxon>
    </lineage>
</organism>
<comment type="caution">
    <text evidence="1">The sequence shown here is derived from an EMBL/GenBank/DDBJ whole genome shotgun (WGS) entry which is preliminary data.</text>
</comment>
<protein>
    <submittedName>
        <fullName evidence="1">Uncharacterized protein</fullName>
    </submittedName>
</protein>
<proteinExistence type="predicted"/>